<name>A0A2P6VCI9_9CHLO</name>
<dbReference type="SMART" id="SM00054">
    <property type="entry name" value="EFh"/>
    <property type="match status" value="2"/>
</dbReference>
<dbReference type="InterPro" id="IPR011992">
    <property type="entry name" value="EF-hand-dom_pair"/>
</dbReference>
<accession>A0A2P6VCI9</accession>
<dbReference type="AlphaFoldDB" id="A0A2P6VCI9"/>
<dbReference type="EMBL" id="LHPF02000013">
    <property type="protein sequence ID" value="PSC71794.1"/>
    <property type="molecule type" value="Genomic_DNA"/>
</dbReference>
<dbReference type="Gene3D" id="1.10.238.10">
    <property type="entry name" value="EF-hand"/>
    <property type="match status" value="1"/>
</dbReference>
<evidence type="ECO:0000256" key="1">
    <source>
        <dbReference type="ARBA" id="ARBA00022837"/>
    </source>
</evidence>
<dbReference type="InterPro" id="IPR002048">
    <property type="entry name" value="EF_hand_dom"/>
</dbReference>
<evidence type="ECO:0000313" key="3">
    <source>
        <dbReference type="EMBL" id="PSC71794.1"/>
    </source>
</evidence>
<evidence type="ECO:0000259" key="2">
    <source>
        <dbReference type="PROSITE" id="PS50222"/>
    </source>
</evidence>
<feature type="domain" description="EF-hand" evidence="2">
    <location>
        <begin position="9"/>
        <end position="44"/>
    </location>
</feature>
<evidence type="ECO:0000313" key="4">
    <source>
        <dbReference type="Proteomes" id="UP000239649"/>
    </source>
</evidence>
<organism evidence="3 4">
    <name type="scientific">Micractinium conductrix</name>
    <dbReference type="NCBI Taxonomy" id="554055"/>
    <lineage>
        <taxon>Eukaryota</taxon>
        <taxon>Viridiplantae</taxon>
        <taxon>Chlorophyta</taxon>
        <taxon>core chlorophytes</taxon>
        <taxon>Trebouxiophyceae</taxon>
        <taxon>Chlorellales</taxon>
        <taxon>Chlorellaceae</taxon>
        <taxon>Chlorella clade</taxon>
        <taxon>Micractinium</taxon>
    </lineage>
</organism>
<dbReference type="SUPFAM" id="SSF47473">
    <property type="entry name" value="EF-hand"/>
    <property type="match status" value="1"/>
</dbReference>
<dbReference type="GO" id="GO:0005509">
    <property type="term" value="F:calcium ion binding"/>
    <property type="evidence" value="ECO:0007669"/>
    <property type="project" value="InterPro"/>
</dbReference>
<comment type="caution">
    <text evidence="3">The sequence shown here is derived from an EMBL/GenBank/DDBJ whole genome shotgun (WGS) entry which is preliminary data.</text>
</comment>
<dbReference type="Pfam" id="PF13499">
    <property type="entry name" value="EF-hand_7"/>
    <property type="match status" value="1"/>
</dbReference>
<protein>
    <submittedName>
        <fullName evidence="3">Calcium-binding EF hand family</fullName>
    </submittedName>
</protein>
<keyword evidence="1" id="KW-0106">Calcium</keyword>
<keyword evidence="4" id="KW-1185">Reference proteome</keyword>
<feature type="domain" description="EF-hand" evidence="2">
    <location>
        <begin position="56"/>
        <end position="91"/>
    </location>
</feature>
<gene>
    <name evidence="3" type="ORF">C2E20_4877</name>
</gene>
<proteinExistence type="predicted"/>
<dbReference type="InterPro" id="IPR018247">
    <property type="entry name" value="EF_Hand_1_Ca_BS"/>
</dbReference>
<dbReference type="PROSITE" id="PS50222">
    <property type="entry name" value="EF_HAND_2"/>
    <property type="match status" value="2"/>
</dbReference>
<dbReference type="Proteomes" id="UP000239649">
    <property type="component" value="Unassembled WGS sequence"/>
</dbReference>
<sequence length="160" mass="17584">MVRLNKTVLVEKIAKSSFKECDLDGTGHIDAKELHVGLLLVYDKLNKALPVYLKPPKHDTVRALMKKYDADGNGTLDFHEFHQCVRTMVGLNEDAKFTDSIPFVIGRRMLFKMALFPLVAFGIKKLLVAAGGDGMDVIPNGVLSFGVEGVAKLAAVKLRT</sequence>
<reference evidence="3 4" key="1">
    <citation type="journal article" date="2018" name="Plant J.">
        <title>Genome sequences of Chlorella sorokiniana UTEX 1602 and Micractinium conductrix SAG 241.80: implications to maltose excretion by a green alga.</title>
        <authorList>
            <person name="Arriola M.B."/>
            <person name="Velmurugan N."/>
            <person name="Zhang Y."/>
            <person name="Plunkett M.H."/>
            <person name="Hondzo H."/>
            <person name="Barney B.M."/>
        </authorList>
    </citation>
    <scope>NUCLEOTIDE SEQUENCE [LARGE SCALE GENOMIC DNA]</scope>
    <source>
        <strain evidence="3 4">SAG 241.80</strain>
    </source>
</reference>
<dbReference type="PROSITE" id="PS00018">
    <property type="entry name" value="EF_HAND_1"/>
    <property type="match status" value="2"/>
</dbReference>
<dbReference type="OrthoDB" id="47513at2759"/>